<proteinExistence type="predicted"/>
<sequence>MPLQSSDIFDSYSARFSENGIEWWTMETEEKEEASVTAGRIMPNLCQHPRPRDRRSKLLRAVDCGRRSERLLSYCDGSFTLTLQFLAAPYLERYPIHCQFRDLPVSLYVSIHSDITFHFRSIGLVTVKKTCCDDIITTLDQRHLAYNIEPKP</sequence>
<dbReference type="EMBL" id="FUEG01000009">
    <property type="protein sequence ID" value="SJL08480.1"/>
    <property type="molecule type" value="Genomic_DNA"/>
</dbReference>
<evidence type="ECO:0000313" key="2">
    <source>
        <dbReference type="Proteomes" id="UP000219338"/>
    </source>
</evidence>
<protein>
    <submittedName>
        <fullName evidence="1">Uncharacterized protein</fullName>
    </submittedName>
</protein>
<gene>
    <name evidence="1" type="ORF">ARMOST_11844</name>
</gene>
<name>A0A284RI92_ARMOS</name>
<dbReference type="AlphaFoldDB" id="A0A284RI92"/>
<evidence type="ECO:0000313" key="1">
    <source>
        <dbReference type="EMBL" id="SJL08480.1"/>
    </source>
</evidence>
<keyword evidence="2" id="KW-1185">Reference proteome</keyword>
<dbReference type="Proteomes" id="UP000219338">
    <property type="component" value="Unassembled WGS sequence"/>
</dbReference>
<accession>A0A284RI92</accession>
<reference evidence="2" key="1">
    <citation type="journal article" date="2017" name="Nat. Ecol. Evol.">
        <title>Genome expansion and lineage-specific genetic innovations in the forest pathogenic fungi Armillaria.</title>
        <authorList>
            <person name="Sipos G."/>
            <person name="Prasanna A.N."/>
            <person name="Walter M.C."/>
            <person name="O'Connor E."/>
            <person name="Balint B."/>
            <person name="Krizsan K."/>
            <person name="Kiss B."/>
            <person name="Hess J."/>
            <person name="Varga T."/>
            <person name="Slot J."/>
            <person name="Riley R."/>
            <person name="Boka B."/>
            <person name="Rigling D."/>
            <person name="Barry K."/>
            <person name="Lee J."/>
            <person name="Mihaltcheva S."/>
            <person name="LaButti K."/>
            <person name="Lipzen A."/>
            <person name="Waldron R."/>
            <person name="Moloney N.M."/>
            <person name="Sperisen C."/>
            <person name="Kredics L."/>
            <person name="Vagvoelgyi C."/>
            <person name="Patrignani A."/>
            <person name="Fitzpatrick D."/>
            <person name="Nagy I."/>
            <person name="Doyle S."/>
            <person name="Anderson J.B."/>
            <person name="Grigoriev I.V."/>
            <person name="Gueldener U."/>
            <person name="Muensterkoetter M."/>
            <person name="Nagy L.G."/>
        </authorList>
    </citation>
    <scope>NUCLEOTIDE SEQUENCE [LARGE SCALE GENOMIC DNA]</scope>
    <source>
        <strain evidence="2">C18/9</strain>
    </source>
</reference>
<organism evidence="1 2">
    <name type="scientific">Armillaria ostoyae</name>
    <name type="common">Armillaria root rot fungus</name>
    <dbReference type="NCBI Taxonomy" id="47428"/>
    <lineage>
        <taxon>Eukaryota</taxon>
        <taxon>Fungi</taxon>
        <taxon>Dikarya</taxon>
        <taxon>Basidiomycota</taxon>
        <taxon>Agaricomycotina</taxon>
        <taxon>Agaricomycetes</taxon>
        <taxon>Agaricomycetidae</taxon>
        <taxon>Agaricales</taxon>
        <taxon>Marasmiineae</taxon>
        <taxon>Physalacriaceae</taxon>
        <taxon>Armillaria</taxon>
    </lineage>
</organism>